<evidence type="ECO:0000313" key="2">
    <source>
        <dbReference type="EnsemblPlants" id="AET5Gv21178200.13"/>
    </source>
</evidence>
<sequence>PLPPLGFQARRPERASGRVGVRPAAAGGCGGGGRELAAAAGVQWPGDSMRHWLCCNGQSGDDDRHEVEHSKAQGNKIDGSFMYLCV</sequence>
<protein>
    <submittedName>
        <fullName evidence="2">Uncharacterized protein</fullName>
    </submittedName>
</protein>
<name>A0A453MGZ1_AEGTS</name>
<evidence type="ECO:0000313" key="3">
    <source>
        <dbReference type="Proteomes" id="UP000015105"/>
    </source>
</evidence>
<reference evidence="3" key="1">
    <citation type="journal article" date="2014" name="Science">
        <title>Ancient hybridizations among the ancestral genomes of bread wheat.</title>
        <authorList>
            <consortium name="International Wheat Genome Sequencing Consortium,"/>
            <person name="Marcussen T."/>
            <person name="Sandve S.R."/>
            <person name="Heier L."/>
            <person name="Spannagl M."/>
            <person name="Pfeifer M."/>
            <person name="Jakobsen K.S."/>
            <person name="Wulff B.B."/>
            <person name="Steuernagel B."/>
            <person name="Mayer K.F."/>
            <person name="Olsen O.A."/>
        </authorList>
    </citation>
    <scope>NUCLEOTIDE SEQUENCE [LARGE SCALE GENOMIC DNA]</scope>
    <source>
        <strain evidence="3">cv. AL8/78</strain>
    </source>
</reference>
<keyword evidence="3" id="KW-1185">Reference proteome</keyword>
<proteinExistence type="predicted"/>
<organism evidence="2 3">
    <name type="scientific">Aegilops tauschii subsp. strangulata</name>
    <name type="common">Goatgrass</name>
    <dbReference type="NCBI Taxonomy" id="200361"/>
    <lineage>
        <taxon>Eukaryota</taxon>
        <taxon>Viridiplantae</taxon>
        <taxon>Streptophyta</taxon>
        <taxon>Embryophyta</taxon>
        <taxon>Tracheophyta</taxon>
        <taxon>Spermatophyta</taxon>
        <taxon>Magnoliopsida</taxon>
        <taxon>Liliopsida</taxon>
        <taxon>Poales</taxon>
        <taxon>Poaceae</taxon>
        <taxon>BOP clade</taxon>
        <taxon>Pooideae</taxon>
        <taxon>Triticodae</taxon>
        <taxon>Triticeae</taxon>
        <taxon>Triticinae</taxon>
        <taxon>Aegilops</taxon>
    </lineage>
</organism>
<feature type="region of interest" description="Disordered" evidence="1">
    <location>
        <begin position="1"/>
        <end position="23"/>
    </location>
</feature>
<dbReference type="AlphaFoldDB" id="A0A453MGZ1"/>
<reference evidence="3" key="2">
    <citation type="journal article" date="2017" name="Nat. Plants">
        <title>The Aegilops tauschii genome reveals multiple impacts of transposons.</title>
        <authorList>
            <person name="Zhao G."/>
            <person name="Zou C."/>
            <person name="Li K."/>
            <person name="Wang K."/>
            <person name="Li T."/>
            <person name="Gao L."/>
            <person name="Zhang X."/>
            <person name="Wang H."/>
            <person name="Yang Z."/>
            <person name="Liu X."/>
            <person name="Jiang W."/>
            <person name="Mao L."/>
            <person name="Kong X."/>
            <person name="Jiao Y."/>
            <person name="Jia J."/>
        </authorList>
    </citation>
    <scope>NUCLEOTIDE SEQUENCE [LARGE SCALE GENOMIC DNA]</scope>
    <source>
        <strain evidence="3">cv. AL8/78</strain>
    </source>
</reference>
<dbReference type="Proteomes" id="UP000015105">
    <property type="component" value="Chromosome 5D"/>
</dbReference>
<accession>A0A453MGZ1</accession>
<evidence type="ECO:0000256" key="1">
    <source>
        <dbReference type="SAM" id="MobiDB-lite"/>
    </source>
</evidence>
<reference evidence="2" key="4">
    <citation type="submission" date="2019-03" db="UniProtKB">
        <authorList>
            <consortium name="EnsemblPlants"/>
        </authorList>
    </citation>
    <scope>IDENTIFICATION</scope>
</reference>
<dbReference type="Gramene" id="AET5Gv21178200.13">
    <property type="protein sequence ID" value="AET5Gv21178200.13"/>
    <property type="gene ID" value="AET5Gv21178200"/>
</dbReference>
<reference evidence="2" key="5">
    <citation type="journal article" date="2021" name="G3 (Bethesda)">
        <title>Aegilops tauschii genome assembly Aet v5.0 features greater sequence contiguity and improved annotation.</title>
        <authorList>
            <person name="Wang L."/>
            <person name="Zhu T."/>
            <person name="Rodriguez J.C."/>
            <person name="Deal K.R."/>
            <person name="Dubcovsky J."/>
            <person name="McGuire P.E."/>
            <person name="Lux T."/>
            <person name="Spannagl M."/>
            <person name="Mayer K.F.X."/>
            <person name="Baldrich P."/>
            <person name="Meyers B.C."/>
            <person name="Huo N."/>
            <person name="Gu Y.Q."/>
            <person name="Zhou H."/>
            <person name="Devos K.M."/>
            <person name="Bennetzen J.L."/>
            <person name="Unver T."/>
            <person name="Budak H."/>
            <person name="Gulick P.J."/>
            <person name="Galiba G."/>
            <person name="Kalapos B."/>
            <person name="Nelson D.R."/>
            <person name="Li P."/>
            <person name="You F.M."/>
            <person name="Luo M.C."/>
            <person name="Dvorak J."/>
        </authorList>
    </citation>
    <scope>NUCLEOTIDE SEQUENCE [LARGE SCALE GENOMIC DNA]</scope>
    <source>
        <strain evidence="2">cv. AL8/78</strain>
    </source>
</reference>
<reference evidence="2" key="3">
    <citation type="journal article" date="2017" name="Nature">
        <title>Genome sequence of the progenitor of the wheat D genome Aegilops tauschii.</title>
        <authorList>
            <person name="Luo M.C."/>
            <person name="Gu Y.Q."/>
            <person name="Puiu D."/>
            <person name="Wang H."/>
            <person name="Twardziok S.O."/>
            <person name="Deal K.R."/>
            <person name="Huo N."/>
            <person name="Zhu T."/>
            <person name="Wang L."/>
            <person name="Wang Y."/>
            <person name="McGuire P.E."/>
            <person name="Liu S."/>
            <person name="Long H."/>
            <person name="Ramasamy R.K."/>
            <person name="Rodriguez J.C."/>
            <person name="Van S.L."/>
            <person name="Yuan L."/>
            <person name="Wang Z."/>
            <person name="Xia Z."/>
            <person name="Xiao L."/>
            <person name="Anderson O.D."/>
            <person name="Ouyang S."/>
            <person name="Liang Y."/>
            <person name="Zimin A.V."/>
            <person name="Pertea G."/>
            <person name="Qi P."/>
            <person name="Bennetzen J.L."/>
            <person name="Dai X."/>
            <person name="Dawson M.W."/>
            <person name="Muller H.G."/>
            <person name="Kugler K."/>
            <person name="Rivarola-Duarte L."/>
            <person name="Spannagl M."/>
            <person name="Mayer K.F.X."/>
            <person name="Lu F.H."/>
            <person name="Bevan M.W."/>
            <person name="Leroy P."/>
            <person name="Li P."/>
            <person name="You F.M."/>
            <person name="Sun Q."/>
            <person name="Liu Z."/>
            <person name="Lyons E."/>
            <person name="Wicker T."/>
            <person name="Salzberg S.L."/>
            <person name="Devos K.M."/>
            <person name="Dvorak J."/>
        </authorList>
    </citation>
    <scope>NUCLEOTIDE SEQUENCE [LARGE SCALE GENOMIC DNA]</scope>
    <source>
        <strain evidence="2">cv. AL8/78</strain>
    </source>
</reference>
<dbReference type="EnsemblPlants" id="AET5Gv21178200.13">
    <property type="protein sequence ID" value="AET5Gv21178200.13"/>
    <property type="gene ID" value="AET5Gv21178200"/>
</dbReference>